<protein>
    <recommendedName>
        <fullName evidence="3">Disintegrin and metalloproteinase domain-containing protein B</fullName>
    </recommendedName>
</protein>
<dbReference type="FunFam" id="4.10.70.10:FF:000003">
    <property type="entry name" value="Disintegrin and metalloproteinase domain-containing protein 17"/>
    <property type="match status" value="1"/>
</dbReference>
<dbReference type="GeneID" id="859217"/>
<evidence type="ECO:0000313" key="7">
    <source>
        <dbReference type="EMBL" id="CAD25398.1"/>
    </source>
</evidence>
<dbReference type="Pfam" id="PF13582">
    <property type="entry name" value="Reprolysin_3"/>
    <property type="match status" value="1"/>
</dbReference>
<dbReference type="GO" id="GO:0008237">
    <property type="term" value="F:metallopeptidase activity"/>
    <property type="evidence" value="ECO:0007669"/>
    <property type="project" value="InterPro"/>
</dbReference>
<feature type="chain" id="PRO_5004314060" description="Disintegrin and metalloproteinase domain-containing protein B" evidence="5">
    <location>
        <begin position="17"/>
        <end position="553"/>
    </location>
</feature>
<organism evidence="7 8">
    <name type="scientific">Encephalitozoon cuniculi (strain GB-M1)</name>
    <name type="common">Microsporidian parasite</name>
    <dbReference type="NCBI Taxonomy" id="284813"/>
    <lineage>
        <taxon>Eukaryota</taxon>
        <taxon>Fungi</taxon>
        <taxon>Fungi incertae sedis</taxon>
        <taxon>Microsporidia</taxon>
        <taxon>Unikaryonidae</taxon>
        <taxon>Encephalitozoon</taxon>
    </lineage>
</organism>
<dbReference type="RefSeq" id="NP_585794.1">
    <property type="nucleotide sequence ID" value="NM_001041416.1"/>
</dbReference>
<dbReference type="PANTHER" id="PTHR11905:SF159">
    <property type="entry name" value="ADAM METALLOPROTEASE"/>
    <property type="match status" value="1"/>
</dbReference>
<dbReference type="AlphaFoldDB" id="Q8SRS1"/>
<dbReference type="VEuPathDB" id="MicrosporidiaDB:ECU06_0380"/>
<dbReference type="KEGG" id="ecu:ECU06_0380"/>
<sequence length="553" mass="61126">MLLFAVLALVSGRAEEVDMAFTDPDGKAIPVESIPSSSDFVMAFMAFGRKFRLRLSDSSLKIGGVLMRQNLCDFSIACLGEEKCYGSASFCNSIHGLFVSAGTVYQIRSAGAGKVRIEDLRHAPMDTEEGGEGHDEEGNVTRVIKVFLINDFDRVQEMGPDINLDTVEIFRNAKDVFEKNKWNIRGIELSLNGILNAVDRPLAHELFSKQQELDMIRTNTFDPEYVEKVDSIEMLRTLSRMLGTVHGNAGVEMLLEKSNLVLLLQTSSIKINGLTFVGGMGSAAKRFGIIKVSEPDSYFYKGKVLAHEIAHALGAEHEEGGRCLMREEESPLEKEESAALSHESIEKIESFISRNESKFGEIDTCGNGIMDGKKECDAGLPNGSVCCTSKCKLRAWAQCDDRNGRCCKDCGLLPKNTVCRGRTSNIHKMDCERESYCDGKSPACRVRYVSDGARSASEGICKKGILQTEALMCERVGRFSSPKCLSRDGRLWCLDQYDVCLPVFTSLSSPIMLPDFWNQRDSNSAATKKGHMILLMAIPICLLVVSRFIASDR</sequence>
<feature type="signal peptide" evidence="5">
    <location>
        <begin position="1"/>
        <end position="16"/>
    </location>
</feature>
<dbReference type="STRING" id="284813.Q8SRS1"/>
<dbReference type="InterPro" id="IPR001762">
    <property type="entry name" value="Disintegrin_dom"/>
</dbReference>
<evidence type="ECO:0000256" key="2">
    <source>
        <dbReference type="ARBA" id="ARBA00056552"/>
    </source>
</evidence>
<dbReference type="OrthoDB" id="5951731at2759"/>
<dbReference type="SUPFAM" id="SSF55486">
    <property type="entry name" value="Metalloproteases ('zincins'), catalytic domain"/>
    <property type="match status" value="1"/>
</dbReference>
<dbReference type="SMART" id="SM00050">
    <property type="entry name" value="DISIN"/>
    <property type="match status" value="1"/>
</dbReference>
<dbReference type="EMBL" id="AL590446">
    <property type="protein sequence ID" value="CAD25398.1"/>
    <property type="molecule type" value="Genomic_DNA"/>
</dbReference>
<proteinExistence type="predicted"/>
<gene>
    <name evidence="7" type="ordered locus">ECU06_0380</name>
</gene>
<evidence type="ECO:0000256" key="4">
    <source>
        <dbReference type="SAM" id="Phobius"/>
    </source>
</evidence>
<dbReference type="Gene3D" id="3.40.390.10">
    <property type="entry name" value="Collagenase (Catalytic Domain)"/>
    <property type="match status" value="1"/>
</dbReference>
<dbReference type="GO" id="GO:0006509">
    <property type="term" value="P:membrane protein ectodomain proteolysis"/>
    <property type="evidence" value="ECO:0007669"/>
    <property type="project" value="TreeGrafter"/>
</dbReference>
<comment type="function">
    <text evidence="2">Probable zinc protease.</text>
</comment>
<evidence type="ECO:0000256" key="1">
    <source>
        <dbReference type="ARBA" id="ARBA00023157"/>
    </source>
</evidence>
<keyword evidence="4" id="KW-0472">Membrane</keyword>
<keyword evidence="5" id="KW-0732">Signal</keyword>
<reference evidence="7 8" key="1">
    <citation type="journal article" date="2001" name="Nature">
        <title>Genome sequence and gene compaction of the eukaryote parasite Encephalitozoon cuniculi.</title>
        <authorList>
            <person name="Katinka M.D."/>
            <person name="Duprat S."/>
            <person name="Cornillot E."/>
            <person name="Metenier G."/>
            <person name="Thomarat F."/>
            <person name="Prensier G."/>
            <person name="Barbe V."/>
            <person name="Peyretaillade E."/>
            <person name="Brottier P."/>
            <person name="Wincker P."/>
            <person name="Delbac F."/>
            <person name="El Alaoui H."/>
            <person name="Peyret P."/>
            <person name="Saurin W."/>
            <person name="Gouy M."/>
            <person name="Weissenbach J."/>
            <person name="Vivares C.P."/>
        </authorList>
    </citation>
    <scope>NUCLEOTIDE SEQUENCE [LARGE SCALE GENOMIC DNA]</scope>
    <source>
        <strain evidence="7 8">GB-M1</strain>
    </source>
</reference>
<keyword evidence="1" id="KW-1015">Disulfide bond</keyword>
<dbReference type="HOGENOM" id="CLU_036314_0_0_1"/>
<reference evidence="7 8" key="2">
    <citation type="journal article" date="2009" name="BMC Genomics">
        <title>Identification of transcriptional signals in Encephalitozoon cuniculi widespread among Microsporidia phylum: support for accurate structural genome annotation.</title>
        <authorList>
            <person name="Peyretaillade E."/>
            <person name="Goncalves O."/>
            <person name="Terrat S."/>
            <person name="Dugat-Bony E."/>
            <person name="Wincker P."/>
            <person name="Cornman R.S."/>
            <person name="Evans J.D."/>
            <person name="Delbac F."/>
            <person name="Peyret P."/>
        </authorList>
    </citation>
    <scope>NUCLEOTIDE SEQUENCE [LARGE SCALE GENOMIC DNA]</scope>
    <source>
        <strain evidence="7 8">GB-M1</strain>
    </source>
</reference>
<evidence type="ECO:0000259" key="6">
    <source>
        <dbReference type="PROSITE" id="PS50214"/>
    </source>
</evidence>
<feature type="domain" description="Disintegrin" evidence="6">
    <location>
        <begin position="362"/>
        <end position="451"/>
    </location>
</feature>
<dbReference type="InterPro" id="IPR036436">
    <property type="entry name" value="Disintegrin_dom_sf"/>
</dbReference>
<feature type="transmembrane region" description="Helical" evidence="4">
    <location>
        <begin position="532"/>
        <end position="550"/>
    </location>
</feature>
<keyword evidence="4" id="KW-1133">Transmembrane helix</keyword>
<keyword evidence="8" id="KW-1185">Reference proteome</keyword>
<dbReference type="PROSITE" id="PS50214">
    <property type="entry name" value="DISINTEGRIN_2"/>
    <property type="match status" value="1"/>
</dbReference>
<evidence type="ECO:0000256" key="3">
    <source>
        <dbReference type="ARBA" id="ARBA00074021"/>
    </source>
</evidence>
<name>Q8SRS1_ENCCU</name>
<evidence type="ECO:0000256" key="5">
    <source>
        <dbReference type="SAM" id="SignalP"/>
    </source>
</evidence>
<evidence type="ECO:0000313" key="8">
    <source>
        <dbReference type="Proteomes" id="UP000000819"/>
    </source>
</evidence>
<accession>Q8SRS1</accession>
<dbReference type="SUPFAM" id="SSF57552">
    <property type="entry name" value="Blood coagulation inhibitor (disintegrin)"/>
    <property type="match status" value="1"/>
</dbReference>
<dbReference type="InParanoid" id="Q8SRS1"/>
<dbReference type="Proteomes" id="UP000000819">
    <property type="component" value="Chromosome VI"/>
</dbReference>
<keyword evidence="4" id="KW-0812">Transmembrane</keyword>
<dbReference type="Gene3D" id="4.10.70.10">
    <property type="entry name" value="Disintegrin domain"/>
    <property type="match status" value="1"/>
</dbReference>
<dbReference type="InterPro" id="IPR024079">
    <property type="entry name" value="MetalloPept_cat_dom_sf"/>
</dbReference>
<dbReference type="PANTHER" id="PTHR11905">
    <property type="entry name" value="ADAM A DISINTEGRIN AND METALLOPROTEASE DOMAIN"/>
    <property type="match status" value="1"/>
</dbReference>